<evidence type="ECO:0000313" key="2">
    <source>
        <dbReference type="Proteomes" id="UP000001070"/>
    </source>
</evidence>
<sequence length="70" mass="7740">HVLHKFGLQLQSCGRPPAPATCPLAALIDSFATCSLFVNVNVNVNNVTSEHSKKPLYNLKEYRIRVLFTG</sequence>
<dbReference type="HOGENOM" id="CLU_2765086_0_0_1"/>
<gene>
    <name evidence="1" type="primary">Dgri\GH22486</name>
    <name evidence="1" type="ORF">Dgri_GH22486</name>
</gene>
<accession>B4K2V7</accession>
<feature type="non-terminal residue" evidence="1">
    <location>
        <position position="1"/>
    </location>
</feature>
<keyword evidence="2" id="KW-1185">Reference proteome</keyword>
<dbReference type="Proteomes" id="UP000001070">
    <property type="component" value="Unassembled WGS sequence"/>
</dbReference>
<dbReference type="EMBL" id="CH920086">
    <property type="protein sequence ID" value="EDW04866.1"/>
    <property type="molecule type" value="Genomic_DNA"/>
</dbReference>
<reference evidence="1 2" key="1">
    <citation type="journal article" date="2007" name="Nature">
        <title>Evolution of genes and genomes on the Drosophila phylogeny.</title>
        <authorList>
            <consortium name="Drosophila 12 Genomes Consortium"/>
            <person name="Clark A.G."/>
            <person name="Eisen M.B."/>
            <person name="Smith D.R."/>
            <person name="Bergman C.M."/>
            <person name="Oliver B."/>
            <person name="Markow T.A."/>
            <person name="Kaufman T.C."/>
            <person name="Kellis M."/>
            <person name="Gelbart W."/>
            <person name="Iyer V.N."/>
            <person name="Pollard D.A."/>
            <person name="Sackton T.B."/>
            <person name="Larracuente A.M."/>
            <person name="Singh N.D."/>
            <person name="Abad J.P."/>
            <person name="Abt D.N."/>
            <person name="Adryan B."/>
            <person name="Aguade M."/>
            <person name="Akashi H."/>
            <person name="Anderson W.W."/>
            <person name="Aquadro C.F."/>
            <person name="Ardell D.H."/>
            <person name="Arguello R."/>
            <person name="Artieri C.G."/>
            <person name="Barbash D.A."/>
            <person name="Barker D."/>
            <person name="Barsanti P."/>
            <person name="Batterham P."/>
            <person name="Batzoglou S."/>
            <person name="Begun D."/>
            <person name="Bhutkar A."/>
            <person name="Blanco E."/>
            <person name="Bosak S.A."/>
            <person name="Bradley R.K."/>
            <person name="Brand A.D."/>
            <person name="Brent M.R."/>
            <person name="Brooks A.N."/>
            <person name="Brown R.H."/>
            <person name="Butlin R.K."/>
            <person name="Caggese C."/>
            <person name="Calvi B.R."/>
            <person name="Bernardo de Carvalho A."/>
            <person name="Caspi A."/>
            <person name="Castrezana S."/>
            <person name="Celniker S.E."/>
            <person name="Chang J.L."/>
            <person name="Chapple C."/>
            <person name="Chatterji S."/>
            <person name="Chinwalla A."/>
            <person name="Civetta A."/>
            <person name="Clifton S.W."/>
            <person name="Comeron J.M."/>
            <person name="Costello J.C."/>
            <person name="Coyne J.A."/>
            <person name="Daub J."/>
            <person name="David R.G."/>
            <person name="Delcher A.L."/>
            <person name="Delehaunty K."/>
            <person name="Do C.B."/>
            <person name="Ebling H."/>
            <person name="Edwards K."/>
            <person name="Eickbush T."/>
            <person name="Evans J.D."/>
            <person name="Filipski A."/>
            <person name="Findeiss S."/>
            <person name="Freyhult E."/>
            <person name="Fulton L."/>
            <person name="Fulton R."/>
            <person name="Garcia A.C."/>
            <person name="Gardiner A."/>
            <person name="Garfield D.A."/>
            <person name="Garvin B.E."/>
            <person name="Gibson G."/>
            <person name="Gilbert D."/>
            <person name="Gnerre S."/>
            <person name="Godfrey J."/>
            <person name="Good R."/>
            <person name="Gotea V."/>
            <person name="Gravely B."/>
            <person name="Greenberg A.J."/>
            <person name="Griffiths-Jones S."/>
            <person name="Gross S."/>
            <person name="Guigo R."/>
            <person name="Gustafson E.A."/>
            <person name="Haerty W."/>
            <person name="Hahn M.W."/>
            <person name="Halligan D.L."/>
            <person name="Halpern A.L."/>
            <person name="Halter G.M."/>
            <person name="Han M.V."/>
            <person name="Heger A."/>
            <person name="Hillier L."/>
            <person name="Hinrichs A.S."/>
            <person name="Holmes I."/>
            <person name="Hoskins R.A."/>
            <person name="Hubisz M.J."/>
            <person name="Hultmark D."/>
            <person name="Huntley M.A."/>
            <person name="Jaffe D.B."/>
            <person name="Jagadeeshan S."/>
            <person name="Jeck W.R."/>
            <person name="Johnson J."/>
            <person name="Jones C.D."/>
            <person name="Jordan W.C."/>
            <person name="Karpen G.H."/>
            <person name="Kataoka E."/>
            <person name="Keightley P.D."/>
            <person name="Kheradpour P."/>
            <person name="Kirkness E.F."/>
            <person name="Koerich L.B."/>
            <person name="Kristiansen K."/>
            <person name="Kudrna D."/>
            <person name="Kulathinal R.J."/>
            <person name="Kumar S."/>
            <person name="Kwok R."/>
            <person name="Lander E."/>
            <person name="Langley C.H."/>
            <person name="Lapoint R."/>
            <person name="Lazzaro B.P."/>
            <person name="Lee S.J."/>
            <person name="Levesque L."/>
            <person name="Li R."/>
            <person name="Lin C.F."/>
            <person name="Lin M.F."/>
            <person name="Lindblad-Toh K."/>
            <person name="Llopart A."/>
            <person name="Long M."/>
            <person name="Low L."/>
            <person name="Lozovsky E."/>
            <person name="Lu J."/>
            <person name="Luo M."/>
            <person name="Machado C.A."/>
            <person name="Makalowski W."/>
            <person name="Marzo M."/>
            <person name="Matsuda M."/>
            <person name="Matzkin L."/>
            <person name="McAllister B."/>
            <person name="McBride C.S."/>
            <person name="McKernan B."/>
            <person name="McKernan K."/>
            <person name="Mendez-Lago M."/>
            <person name="Minx P."/>
            <person name="Mollenhauer M.U."/>
            <person name="Montooth K."/>
            <person name="Mount S.M."/>
            <person name="Mu X."/>
            <person name="Myers E."/>
            <person name="Negre B."/>
            <person name="Newfeld S."/>
            <person name="Nielsen R."/>
            <person name="Noor M.A."/>
            <person name="O'Grady P."/>
            <person name="Pachter L."/>
            <person name="Papaceit M."/>
            <person name="Parisi M.J."/>
            <person name="Parisi M."/>
            <person name="Parts L."/>
            <person name="Pedersen J.S."/>
            <person name="Pesole G."/>
            <person name="Phillippy A.M."/>
            <person name="Ponting C.P."/>
            <person name="Pop M."/>
            <person name="Porcelli D."/>
            <person name="Powell J.R."/>
            <person name="Prohaska S."/>
            <person name="Pruitt K."/>
            <person name="Puig M."/>
            <person name="Quesneville H."/>
            <person name="Ram K.R."/>
            <person name="Rand D."/>
            <person name="Rasmussen M.D."/>
            <person name="Reed L.K."/>
            <person name="Reenan R."/>
            <person name="Reily A."/>
            <person name="Remington K.A."/>
            <person name="Rieger T.T."/>
            <person name="Ritchie M.G."/>
            <person name="Robin C."/>
            <person name="Rogers Y.H."/>
            <person name="Rohde C."/>
            <person name="Rozas J."/>
            <person name="Rubenfield M.J."/>
            <person name="Ruiz A."/>
            <person name="Russo S."/>
            <person name="Salzberg S.L."/>
            <person name="Sanchez-Gracia A."/>
            <person name="Saranga D.J."/>
            <person name="Sato H."/>
            <person name="Schaeffer S.W."/>
            <person name="Schatz M.C."/>
            <person name="Schlenke T."/>
            <person name="Schwartz R."/>
            <person name="Segarra C."/>
            <person name="Singh R.S."/>
            <person name="Sirot L."/>
            <person name="Sirota M."/>
            <person name="Sisneros N.B."/>
            <person name="Smith C.D."/>
            <person name="Smith T.F."/>
            <person name="Spieth J."/>
            <person name="Stage D.E."/>
            <person name="Stark A."/>
            <person name="Stephan W."/>
            <person name="Strausberg R.L."/>
            <person name="Strempel S."/>
            <person name="Sturgill D."/>
            <person name="Sutton G."/>
            <person name="Sutton G.G."/>
            <person name="Tao W."/>
            <person name="Teichmann S."/>
            <person name="Tobari Y.N."/>
            <person name="Tomimura Y."/>
            <person name="Tsolas J.M."/>
            <person name="Valente V.L."/>
            <person name="Venter E."/>
            <person name="Venter J.C."/>
            <person name="Vicario S."/>
            <person name="Vieira F.G."/>
            <person name="Vilella A.J."/>
            <person name="Villasante A."/>
            <person name="Walenz B."/>
            <person name="Wang J."/>
            <person name="Wasserman M."/>
            <person name="Watts T."/>
            <person name="Wilson D."/>
            <person name="Wilson R.K."/>
            <person name="Wing R.A."/>
            <person name="Wolfner M.F."/>
            <person name="Wong A."/>
            <person name="Wong G.K."/>
            <person name="Wu C.I."/>
            <person name="Wu G."/>
            <person name="Yamamoto D."/>
            <person name="Yang H.P."/>
            <person name="Yang S.P."/>
            <person name="Yorke J.A."/>
            <person name="Yoshida K."/>
            <person name="Zdobnov E."/>
            <person name="Zhang P."/>
            <person name="Zhang Y."/>
            <person name="Zimin A.V."/>
            <person name="Baldwin J."/>
            <person name="Abdouelleil A."/>
            <person name="Abdulkadir J."/>
            <person name="Abebe A."/>
            <person name="Abera B."/>
            <person name="Abreu J."/>
            <person name="Acer S.C."/>
            <person name="Aftuck L."/>
            <person name="Alexander A."/>
            <person name="An P."/>
            <person name="Anderson E."/>
            <person name="Anderson S."/>
            <person name="Arachi H."/>
            <person name="Azer M."/>
            <person name="Bachantsang P."/>
            <person name="Barry A."/>
            <person name="Bayul T."/>
            <person name="Berlin A."/>
            <person name="Bessette D."/>
            <person name="Bloom T."/>
            <person name="Blye J."/>
            <person name="Boguslavskiy L."/>
            <person name="Bonnet C."/>
            <person name="Boukhgalter B."/>
            <person name="Bourzgui I."/>
            <person name="Brown A."/>
            <person name="Cahill P."/>
            <person name="Channer S."/>
            <person name="Cheshatsang Y."/>
            <person name="Chuda L."/>
            <person name="Citroen M."/>
            <person name="Collymore A."/>
            <person name="Cooke P."/>
            <person name="Costello M."/>
            <person name="D'Aco K."/>
            <person name="Daza R."/>
            <person name="De Haan G."/>
            <person name="DeGray S."/>
            <person name="DeMaso C."/>
            <person name="Dhargay N."/>
            <person name="Dooley K."/>
            <person name="Dooley E."/>
            <person name="Doricent M."/>
            <person name="Dorje P."/>
            <person name="Dorjee K."/>
            <person name="Dupes A."/>
            <person name="Elong R."/>
            <person name="Falk J."/>
            <person name="Farina A."/>
            <person name="Faro S."/>
            <person name="Ferguson D."/>
            <person name="Fisher S."/>
            <person name="Foley C.D."/>
            <person name="Franke A."/>
            <person name="Friedrich D."/>
            <person name="Gadbois L."/>
            <person name="Gearin G."/>
            <person name="Gearin C.R."/>
            <person name="Giannoukos G."/>
            <person name="Goode T."/>
            <person name="Graham J."/>
            <person name="Grandbois E."/>
            <person name="Grewal S."/>
            <person name="Gyaltsen K."/>
            <person name="Hafez N."/>
            <person name="Hagos B."/>
            <person name="Hall J."/>
            <person name="Henson C."/>
            <person name="Hollinger A."/>
            <person name="Honan T."/>
            <person name="Huard M.D."/>
            <person name="Hughes L."/>
            <person name="Hurhula B."/>
            <person name="Husby M.E."/>
            <person name="Kamat A."/>
            <person name="Kanga B."/>
            <person name="Kashin S."/>
            <person name="Khazanovich D."/>
            <person name="Kisner P."/>
            <person name="Lance K."/>
            <person name="Lara M."/>
            <person name="Lee W."/>
            <person name="Lennon N."/>
            <person name="Letendre F."/>
            <person name="LeVine R."/>
            <person name="Lipovsky A."/>
            <person name="Liu X."/>
            <person name="Liu J."/>
            <person name="Liu S."/>
            <person name="Lokyitsang T."/>
            <person name="Lokyitsang Y."/>
            <person name="Lubonja R."/>
            <person name="Lui A."/>
            <person name="MacDonald P."/>
            <person name="Magnisalis V."/>
            <person name="Maru K."/>
            <person name="Matthews C."/>
            <person name="McCusker W."/>
            <person name="McDonough S."/>
            <person name="Mehta T."/>
            <person name="Meldrim J."/>
            <person name="Meneus L."/>
            <person name="Mihai O."/>
            <person name="Mihalev A."/>
            <person name="Mihova T."/>
            <person name="Mittelman R."/>
            <person name="Mlenga V."/>
            <person name="Montmayeur A."/>
            <person name="Mulrain L."/>
            <person name="Navidi A."/>
            <person name="Naylor J."/>
            <person name="Negash T."/>
            <person name="Nguyen T."/>
            <person name="Nguyen N."/>
            <person name="Nicol R."/>
            <person name="Norbu C."/>
            <person name="Norbu N."/>
            <person name="Novod N."/>
            <person name="O'Neill B."/>
            <person name="Osman S."/>
            <person name="Markiewicz E."/>
            <person name="Oyono O.L."/>
            <person name="Patti C."/>
            <person name="Phunkhang P."/>
            <person name="Pierre F."/>
            <person name="Priest M."/>
            <person name="Raghuraman S."/>
            <person name="Rege F."/>
            <person name="Reyes R."/>
            <person name="Rise C."/>
            <person name="Rogov P."/>
            <person name="Ross K."/>
            <person name="Ryan E."/>
            <person name="Settipalli S."/>
            <person name="Shea T."/>
            <person name="Sherpa N."/>
            <person name="Shi L."/>
            <person name="Shih D."/>
            <person name="Sparrow T."/>
            <person name="Spaulding J."/>
            <person name="Stalker J."/>
            <person name="Stange-Thomann N."/>
            <person name="Stavropoulos S."/>
            <person name="Stone C."/>
            <person name="Strader C."/>
            <person name="Tesfaye S."/>
            <person name="Thomson T."/>
            <person name="Thoulutsang Y."/>
            <person name="Thoulutsang D."/>
            <person name="Topham K."/>
            <person name="Topping I."/>
            <person name="Tsamla T."/>
            <person name="Vassiliev H."/>
            <person name="Vo A."/>
            <person name="Wangchuk T."/>
            <person name="Wangdi T."/>
            <person name="Weiand M."/>
            <person name="Wilkinson J."/>
            <person name="Wilson A."/>
            <person name="Yadav S."/>
            <person name="Young G."/>
            <person name="Yu Q."/>
            <person name="Zembek L."/>
            <person name="Zhong D."/>
            <person name="Zimmer A."/>
            <person name="Zwirko Z."/>
            <person name="Jaffe D.B."/>
            <person name="Alvarez P."/>
            <person name="Brockman W."/>
            <person name="Butler J."/>
            <person name="Chin C."/>
            <person name="Gnerre S."/>
            <person name="Grabherr M."/>
            <person name="Kleber M."/>
            <person name="Mauceli E."/>
            <person name="MacCallum I."/>
        </authorList>
    </citation>
    <scope>NUCLEOTIDE SEQUENCE [LARGE SCALE GENOMIC DNA]</scope>
    <source>
        <strain evidence="2">Tucson 15287-2541.00</strain>
    </source>
</reference>
<organism evidence="2">
    <name type="scientific">Drosophila grimshawi</name>
    <name type="common">Hawaiian fruit fly</name>
    <name type="synonym">Idiomyia grimshawi</name>
    <dbReference type="NCBI Taxonomy" id="7222"/>
    <lineage>
        <taxon>Eukaryota</taxon>
        <taxon>Metazoa</taxon>
        <taxon>Ecdysozoa</taxon>
        <taxon>Arthropoda</taxon>
        <taxon>Hexapoda</taxon>
        <taxon>Insecta</taxon>
        <taxon>Pterygota</taxon>
        <taxon>Neoptera</taxon>
        <taxon>Endopterygota</taxon>
        <taxon>Diptera</taxon>
        <taxon>Brachycera</taxon>
        <taxon>Muscomorpha</taxon>
        <taxon>Ephydroidea</taxon>
        <taxon>Drosophilidae</taxon>
        <taxon>Drosophila</taxon>
        <taxon>Hawaiian Drosophila</taxon>
    </lineage>
</organism>
<dbReference type="InParanoid" id="B4K2V7"/>
<name>B4K2V7_DROGR</name>
<evidence type="ECO:0000313" key="1">
    <source>
        <dbReference type="EMBL" id="EDW04866.1"/>
    </source>
</evidence>
<protein>
    <submittedName>
        <fullName evidence="1">GH22486</fullName>
    </submittedName>
</protein>
<proteinExistence type="predicted"/>
<dbReference type="AlphaFoldDB" id="B4K2V7"/>